<sequence length="373" mass="42875">MRFLIVSHVVHKRVGSSFFAYGPYVKEMNLWLKYVDEVVILAPKIEHVSPDPIDLSYQHQKITFVEVPEFNLLSWRSRFQTIFSLPSIFQKVFSEMAKADHIHLRCPGNMGLIGALAQILFPKKKKTAKYAGNWDPESPQPLTYKWQRKILASQFLTKNIQVLVYGKWGKPNKNLLDFFTASYSEQEKTPVTTRILQETLQLIFVGSLHPGKNPMISCHTVKSLAEKGIVSELHLYGEGSERRAIEEFIKSEKLQHQIILHGNVSSQELKDAYQRSHFLVFASETEGWPKAVAEAMFWGCLPLTTKVSCVPYMIGNGERGDLVKKDAQEIADKLHHYLQDRISYTQKSQLAMDWSRQFTLERFESEIKKLVVG</sequence>
<dbReference type="Pfam" id="PF00534">
    <property type="entry name" value="Glycos_transf_1"/>
    <property type="match status" value="1"/>
</dbReference>
<protein>
    <submittedName>
        <fullName evidence="3">Glycosyltransferase family 4 protein</fullName>
        <ecNumber evidence="3">2.4.-.-</ecNumber>
    </submittedName>
</protein>
<dbReference type="Proteomes" id="UP001596163">
    <property type="component" value="Unassembled WGS sequence"/>
</dbReference>
<evidence type="ECO:0000259" key="2">
    <source>
        <dbReference type="Pfam" id="PF00534"/>
    </source>
</evidence>
<organism evidence="3 4">
    <name type="scientific">Algoriphagus aquatilis</name>
    <dbReference type="NCBI Taxonomy" id="490186"/>
    <lineage>
        <taxon>Bacteria</taxon>
        <taxon>Pseudomonadati</taxon>
        <taxon>Bacteroidota</taxon>
        <taxon>Cytophagia</taxon>
        <taxon>Cytophagales</taxon>
        <taxon>Cyclobacteriaceae</taxon>
        <taxon>Algoriphagus</taxon>
    </lineage>
</organism>
<comment type="caution">
    <text evidence="3">The sequence shown here is derived from an EMBL/GenBank/DDBJ whole genome shotgun (WGS) entry which is preliminary data.</text>
</comment>
<dbReference type="RefSeq" id="WP_377911164.1">
    <property type="nucleotide sequence ID" value="NZ_JBHSKS010000001.1"/>
</dbReference>
<dbReference type="SUPFAM" id="SSF53756">
    <property type="entry name" value="UDP-Glycosyltransferase/glycogen phosphorylase"/>
    <property type="match status" value="1"/>
</dbReference>
<feature type="domain" description="Glycosyl transferase family 1" evidence="2">
    <location>
        <begin position="193"/>
        <end position="345"/>
    </location>
</feature>
<proteinExistence type="predicted"/>
<keyword evidence="3" id="KW-0328">Glycosyltransferase</keyword>
<dbReference type="GO" id="GO:0016757">
    <property type="term" value="F:glycosyltransferase activity"/>
    <property type="evidence" value="ECO:0007669"/>
    <property type="project" value="UniProtKB-KW"/>
</dbReference>
<keyword evidence="4" id="KW-1185">Reference proteome</keyword>
<accession>A0ABW0BRN6</accession>
<evidence type="ECO:0000256" key="1">
    <source>
        <dbReference type="ARBA" id="ARBA00022679"/>
    </source>
</evidence>
<dbReference type="Gene3D" id="3.40.50.2000">
    <property type="entry name" value="Glycogen Phosphorylase B"/>
    <property type="match status" value="2"/>
</dbReference>
<name>A0ABW0BRN6_9BACT</name>
<dbReference type="InterPro" id="IPR001296">
    <property type="entry name" value="Glyco_trans_1"/>
</dbReference>
<dbReference type="CDD" id="cd03801">
    <property type="entry name" value="GT4_PimA-like"/>
    <property type="match status" value="1"/>
</dbReference>
<evidence type="ECO:0000313" key="4">
    <source>
        <dbReference type="Proteomes" id="UP001596163"/>
    </source>
</evidence>
<dbReference type="EMBL" id="JBHSKS010000001">
    <property type="protein sequence ID" value="MFC5190261.1"/>
    <property type="molecule type" value="Genomic_DNA"/>
</dbReference>
<dbReference type="EC" id="2.4.-.-" evidence="3"/>
<dbReference type="PANTHER" id="PTHR46401:SF2">
    <property type="entry name" value="GLYCOSYLTRANSFERASE WBBK-RELATED"/>
    <property type="match status" value="1"/>
</dbReference>
<keyword evidence="1 3" id="KW-0808">Transferase</keyword>
<dbReference type="PANTHER" id="PTHR46401">
    <property type="entry name" value="GLYCOSYLTRANSFERASE WBBK-RELATED"/>
    <property type="match status" value="1"/>
</dbReference>
<gene>
    <name evidence="3" type="ORF">ACFPIK_00675</name>
</gene>
<reference evidence="4" key="1">
    <citation type="journal article" date="2019" name="Int. J. Syst. Evol. Microbiol.">
        <title>The Global Catalogue of Microorganisms (GCM) 10K type strain sequencing project: providing services to taxonomists for standard genome sequencing and annotation.</title>
        <authorList>
            <consortium name="The Broad Institute Genomics Platform"/>
            <consortium name="The Broad Institute Genome Sequencing Center for Infectious Disease"/>
            <person name="Wu L."/>
            <person name="Ma J."/>
        </authorList>
    </citation>
    <scope>NUCLEOTIDE SEQUENCE [LARGE SCALE GENOMIC DNA]</scope>
    <source>
        <strain evidence="4">CGMCC 1.7030</strain>
    </source>
</reference>
<evidence type="ECO:0000313" key="3">
    <source>
        <dbReference type="EMBL" id="MFC5190261.1"/>
    </source>
</evidence>